<dbReference type="EC" id="2.1.1.8" evidence="4"/>
<dbReference type="GO" id="GO:0032259">
    <property type="term" value="P:methylation"/>
    <property type="evidence" value="ECO:0007669"/>
    <property type="project" value="UniProtKB-KW"/>
</dbReference>
<dbReference type="AlphaFoldDB" id="T1AMV1"/>
<dbReference type="InterPro" id="IPR041698">
    <property type="entry name" value="Methyltransf_25"/>
</dbReference>
<reference evidence="4" key="2">
    <citation type="journal article" date="2014" name="ISME J.">
        <title>Microbial stratification in low pH oxic and suboxic macroscopic growths along an acid mine drainage.</title>
        <authorList>
            <person name="Mendez-Garcia C."/>
            <person name="Mesa V."/>
            <person name="Sprenger R.R."/>
            <person name="Richter M."/>
            <person name="Diez M.S."/>
            <person name="Solano J."/>
            <person name="Bargiela R."/>
            <person name="Golyshina O.V."/>
            <person name="Manteca A."/>
            <person name="Ramos J.L."/>
            <person name="Gallego J.R."/>
            <person name="Llorente I."/>
            <person name="Martins Dos Santos V.A."/>
            <person name="Jensen O.N."/>
            <person name="Pelaez A.I."/>
            <person name="Sanchez J."/>
            <person name="Ferrer M."/>
        </authorList>
    </citation>
    <scope>NUCLEOTIDE SEQUENCE</scope>
</reference>
<evidence type="ECO:0000259" key="3">
    <source>
        <dbReference type="Pfam" id="PF13649"/>
    </source>
</evidence>
<dbReference type="PANTHER" id="PTHR43861">
    <property type="entry name" value="TRANS-ACONITATE 2-METHYLTRANSFERASE-RELATED"/>
    <property type="match status" value="1"/>
</dbReference>
<evidence type="ECO:0000256" key="1">
    <source>
        <dbReference type="ARBA" id="ARBA00022603"/>
    </source>
</evidence>
<name>T1AMV1_9ZZZZ</name>
<proteinExistence type="predicted"/>
<protein>
    <submittedName>
        <fullName evidence="4">Methyltransferase type 12</fullName>
        <ecNumber evidence="4">2.1.1.8</ecNumber>
    </submittedName>
</protein>
<organism evidence="4">
    <name type="scientific">mine drainage metagenome</name>
    <dbReference type="NCBI Taxonomy" id="410659"/>
    <lineage>
        <taxon>unclassified sequences</taxon>
        <taxon>metagenomes</taxon>
        <taxon>ecological metagenomes</taxon>
    </lineage>
</organism>
<reference evidence="4" key="1">
    <citation type="submission" date="2013-08" db="EMBL/GenBank/DDBJ databases">
        <authorList>
            <person name="Mendez C."/>
            <person name="Richter M."/>
            <person name="Ferrer M."/>
            <person name="Sanchez J."/>
        </authorList>
    </citation>
    <scope>NUCLEOTIDE SEQUENCE</scope>
</reference>
<dbReference type="PANTHER" id="PTHR43861:SF1">
    <property type="entry name" value="TRANS-ACONITATE 2-METHYLTRANSFERASE"/>
    <property type="match status" value="1"/>
</dbReference>
<dbReference type="SUPFAM" id="SSF53335">
    <property type="entry name" value="S-adenosyl-L-methionine-dependent methyltransferases"/>
    <property type="match status" value="1"/>
</dbReference>
<dbReference type="CDD" id="cd02440">
    <property type="entry name" value="AdoMet_MTases"/>
    <property type="match status" value="1"/>
</dbReference>
<dbReference type="Pfam" id="PF13649">
    <property type="entry name" value="Methyltransf_25"/>
    <property type="match status" value="1"/>
</dbReference>
<dbReference type="GO" id="GO:0046539">
    <property type="term" value="F:histamine N-methyltransferase activity"/>
    <property type="evidence" value="ECO:0007669"/>
    <property type="project" value="UniProtKB-EC"/>
</dbReference>
<dbReference type="InterPro" id="IPR029063">
    <property type="entry name" value="SAM-dependent_MTases_sf"/>
</dbReference>
<evidence type="ECO:0000313" key="4">
    <source>
        <dbReference type="EMBL" id="EQD43385.1"/>
    </source>
</evidence>
<comment type="caution">
    <text evidence="4">The sequence shown here is derived from an EMBL/GenBank/DDBJ whole genome shotgun (WGS) entry which is preliminary data.</text>
</comment>
<keyword evidence="1 4" id="KW-0489">Methyltransferase</keyword>
<keyword evidence="2 4" id="KW-0808">Transferase</keyword>
<feature type="domain" description="Methyltransferase" evidence="3">
    <location>
        <begin position="60"/>
        <end position="159"/>
    </location>
</feature>
<accession>T1AMV1</accession>
<dbReference type="EMBL" id="AUZZ01007165">
    <property type="protein sequence ID" value="EQD43385.1"/>
    <property type="molecule type" value="Genomic_DNA"/>
</dbReference>
<gene>
    <name evidence="4" type="ORF">B2A_09922</name>
</gene>
<dbReference type="Gene3D" id="3.40.50.150">
    <property type="entry name" value="Vaccinia Virus protein VP39"/>
    <property type="match status" value="1"/>
</dbReference>
<evidence type="ECO:0000256" key="2">
    <source>
        <dbReference type="ARBA" id="ARBA00022679"/>
    </source>
</evidence>
<sequence>MRLRLPISMARPRSIAPPRAEYWRAQWERQQTLHVPDRAQRFDAMLDWLVAAEGRSPRCLDLGCGTGAITERIVRRFPRAHVVAIDWDPVTRRLGEVGLRKYRGRIRWVDADLRSRDWTDRIPTGRFDAALSSTALHWLREPELARLYRDLYRLLRPGGIVLNADRLSYDRSARRLRAVERALPDRTVRRGPGRPPKVRTWDEWWTAIARERPLRKEVALHQVRFPTAHTDQPTPDLPGHVRLLRAAGFSEVEIVYARGASRILAALR</sequence>